<reference evidence="2" key="1">
    <citation type="submission" date="2019-06" db="EMBL/GenBank/DDBJ databases">
        <authorList>
            <person name="Zheng W."/>
        </authorList>
    </citation>
    <scope>NUCLEOTIDE SEQUENCE</scope>
    <source>
        <strain evidence="2">QDHG01</strain>
    </source>
</reference>
<dbReference type="Proteomes" id="UP000785679">
    <property type="component" value="Unassembled WGS sequence"/>
</dbReference>
<proteinExistence type="predicted"/>
<evidence type="ECO:0000313" key="3">
    <source>
        <dbReference type="Proteomes" id="UP000785679"/>
    </source>
</evidence>
<dbReference type="EMBL" id="RRYP01015916">
    <property type="protein sequence ID" value="TNV75291.1"/>
    <property type="molecule type" value="Genomic_DNA"/>
</dbReference>
<evidence type="ECO:0000256" key="1">
    <source>
        <dbReference type="SAM" id="MobiDB-lite"/>
    </source>
</evidence>
<keyword evidence="3" id="KW-1185">Reference proteome</keyword>
<name>A0A8J8SYS7_HALGN</name>
<comment type="caution">
    <text evidence="2">The sequence shown here is derived from an EMBL/GenBank/DDBJ whole genome shotgun (WGS) entry which is preliminary data.</text>
</comment>
<dbReference type="AlphaFoldDB" id="A0A8J8SYS7"/>
<evidence type="ECO:0000313" key="2">
    <source>
        <dbReference type="EMBL" id="TNV75291.1"/>
    </source>
</evidence>
<organism evidence="2 3">
    <name type="scientific">Halteria grandinella</name>
    <dbReference type="NCBI Taxonomy" id="5974"/>
    <lineage>
        <taxon>Eukaryota</taxon>
        <taxon>Sar</taxon>
        <taxon>Alveolata</taxon>
        <taxon>Ciliophora</taxon>
        <taxon>Intramacronucleata</taxon>
        <taxon>Spirotrichea</taxon>
        <taxon>Stichotrichia</taxon>
        <taxon>Sporadotrichida</taxon>
        <taxon>Halteriidae</taxon>
        <taxon>Halteria</taxon>
    </lineage>
</organism>
<feature type="region of interest" description="Disordered" evidence="1">
    <location>
        <begin position="52"/>
        <end position="84"/>
    </location>
</feature>
<accession>A0A8J8SYS7</accession>
<sequence>MFKREIKRQFNENKYNVLTAKEIAAAVVRLPEAPGRHPGPDGARLQLHQEMVHLPPPPQGRGKAHVPPQRGASPLRETAPGCREPWKAIQDARAVELSQKNGSISHIQSYRYSQISLQGDGVLGFWG</sequence>
<protein>
    <submittedName>
        <fullName evidence="2">Uncharacterized protein</fullName>
    </submittedName>
</protein>
<gene>
    <name evidence="2" type="ORF">FGO68_gene16336</name>
</gene>